<sequence length="374" mass="40331">RFFIFNLMRLYAMSVASNGQVALALLVSLATLAGIAAVPTSVLADSKETNGHHDGTAPGLNQLTSDDTSYGDAKPEPSNPQKRGVNPLLYRETELRNDYSGNSIPQNGIWEDLSVPVPGLPLSGYPLGLSFEDELAGLTGSSASRPERTYDVLQRLLLHRNQPFNGPPVSGGGDAGYPLRLHGYGNRKKRTPATQKSHNSGLRLKRNTNKLSPAEVFSLLALMDSRDPYHSLQPLPDYLPDTPPGDMLAYVPNGLYQDIPLPLALERLLAERNEVNPSDDFAYEDGGEWMNGWTEPSVDYLGLPLADLDALGQLGEGFIGKSSNANKNVYLPQKRFMVAKKKRSTGTTTQAATGSGCKTGDGACNRYGTIQAAA</sequence>
<feature type="compositionally biased region" description="Polar residues" evidence="1">
    <location>
        <begin position="59"/>
        <end position="68"/>
    </location>
</feature>
<dbReference type="VEuPathDB" id="VectorBase:AAQUA_004939"/>
<protein>
    <submittedName>
        <fullName evidence="2">Putative secreted protein</fullName>
    </submittedName>
</protein>
<accession>T1E9Y6</accession>
<evidence type="ECO:0000256" key="1">
    <source>
        <dbReference type="SAM" id="MobiDB-lite"/>
    </source>
</evidence>
<feature type="non-terminal residue" evidence="2">
    <location>
        <position position="1"/>
    </location>
</feature>
<organism evidence="2">
    <name type="scientific">Anopheles aquasalis</name>
    <name type="common">Malaria mosquito</name>
    <dbReference type="NCBI Taxonomy" id="42839"/>
    <lineage>
        <taxon>Eukaryota</taxon>
        <taxon>Metazoa</taxon>
        <taxon>Ecdysozoa</taxon>
        <taxon>Arthropoda</taxon>
        <taxon>Hexapoda</taxon>
        <taxon>Insecta</taxon>
        <taxon>Pterygota</taxon>
        <taxon>Neoptera</taxon>
        <taxon>Endopterygota</taxon>
        <taxon>Diptera</taxon>
        <taxon>Nematocera</taxon>
        <taxon>Culicoidea</taxon>
        <taxon>Culicidae</taxon>
        <taxon>Anophelinae</taxon>
        <taxon>Anopheles</taxon>
    </lineage>
</organism>
<name>T1E9Y6_ANOAQ</name>
<proteinExistence type="evidence at transcript level"/>
<feature type="region of interest" description="Disordered" evidence="1">
    <location>
        <begin position="47"/>
        <end position="87"/>
    </location>
</feature>
<dbReference type="EMBL" id="GAMD01001498">
    <property type="protein sequence ID" value="JAB00093.1"/>
    <property type="molecule type" value="mRNA"/>
</dbReference>
<dbReference type="AlphaFoldDB" id="T1E9Y6"/>
<reference evidence="2" key="1">
    <citation type="submission" date="2013-07" db="EMBL/GenBank/DDBJ databases">
        <title>Transcriptome sequencing and developmental regulation of gene expression in Anopheles aquasalis.</title>
        <authorList>
            <consortium name="Brazilian Malaria Network (MCT/CNPq/MS/SCTIE/DECIT/PRONEX 555648/2009-5) and Research Network on Bioactive Molecules from Arthropod Vectors (NAP-MOBIARVE"/>
            <consortium name="University of Sao Paulo)"/>
            <person name="Marinotti O."/>
            <person name="Ribeiro J.M.C."/>
            <person name="Costa-da-Silva A.L."/>
            <person name="Silva M.C.P."/>
            <person name="Lopes A.R."/>
            <person name="Barros M.S."/>
            <person name="Sa-Nunes A."/>
            <person name="Konjin B.B."/>
            <person name="Carvalho E."/>
            <person name="Suesdek L."/>
            <person name="Silva-Neto M.A.C."/>
            <person name="Capurro M.L."/>
        </authorList>
    </citation>
    <scope>NUCLEOTIDE SEQUENCE</scope>
    <source>
        <tissue evidence="2">Whole body</tissue>
    </source>
</reference>
<evidence type="ECO:0000313" key="2">
    <source>
        <dbReference type="EMBL" id="JAB00093.1"/>
    </source>
</evidence>